<reference evidence="2 3" key="1">
    <citation type="submission" date="2019-03" db="EMBL/GenBank/DDBJ databases">
        <title>Genomic Encyclopedia of Type Strains, Phase IV (KMG-IV): sequencing the most valuable type-strain genomes for metagenomic binning, comparative biology and taxonomic classification.</title>
        <authorList>
            <person name="Goeker M."/>
        </authorList>
    </citation>
    <scope>NUCLEOTIDE SEQUENCE [LARGE SCALE GENOMIC DNA]</scope>
    <source>
        <strain evidence="2 3">DSM 25964</strain>
    </source>
</reference>
<dbReference type="OrthoDB" id="5072at2"/>
<evidence type="ECO:0008006" key="4">
    <source>
        <dbReference type="Google" id="ProtNLM"/>
    </source>
</evidence>
<sequence length="112" mass="12558">MGKVYTGFGYWDVGAWILFFAVAAFYILWLRAQGRSDFKKGTDQDEIYWSGNEVPEDGAELSVPASSAYWGFRKALEPFYKGLLGMHTGIATDMVGYYVLSVAFMAVFILLV</sequence>
<dbReference type="EMBL" id="SORI01000017">
    <property type="protein sequence ID" value="TDY56729.1"/>
    <property type="molecule type" value="Genomic_DNA"/>
</dbReference>
<name>A0A4R8M1Z8_9BACT</name>
<gene>
    <name evidence="2" type="ORF">C8D99_11730</name>
</gene>
<dbReference type="AlphaFoldDB" id="A0A4R8M1Z8"/>
<evidence type="ECO:0000313" key="3">
    <source>
        <dbReference type="Proteomes" id="UP000295066"/>
    </source>
</evidence>
<keyword evidence="3" id="KW-1185">Reference proteome</keyword>
<comment type="caution">
    <text evidence="2">The sequence shown here is derived from an EMBL/GenBank/DDBJ whole genome shotgun (WGS) entry which is preliminary data.</text>
</comment>
<proteinExistence type="predicted"/>
<dbReference type="Proteomes" id="UP000295066">
    <property type="component" value="Unassembled WGS sequence"/>
</dbReference>
<keyword evidence="1" id="KW-0472">Membrane</keyword>
<protein>
    <recommendedName>
        <fullName evidence="4">Hydrogenase</fullName>
    </recommendedName>
</protein>
<keyword evidence="1" id="KW-1133">Transmembrane helix</keyword>
<evidence type="ECO:0000256" key="1">
    <source>
        <dbReference type="SAM" id="Phobius"/>
    </source>
</evidence>
<keyword evidence="1" id="KW-0812">Transmembrane</keyword>
<organism evidence="2 3">
    <name type="scientific">Aminivibrio pyruvatiphilus</name>
    <dbReference type="NCBI Taxonomy" id="1005740"/>
    <lineage>
        <taxon>Bacteria</taxon>
        <taxon>Thermotogati</taxon>
        <taxon>Synergistota</taxon>
        <taxon>Synergistia</taxon>
        <taxon>Synergistales</taxon>
        <taxon>Aminobacteriaceae</taxon>
        <taxon>Aminivibrio</taxon>
    </lineage>
</organism>
<accession>A0A4R8M1Z8</accession>
<feature type="transmembrane region" description="Helical" evidence="1">
    <location>
        <begin position="95"/>
        <end position="111"/>
    </location>
</feature>
<dbReference type="RefSeq" id="WP_133958413.1">
    <property type="nucleotide sequence ID" value="NZ_SORI01000017.1"/>
</dbReference>
<evidence type="ECO:0000313" key="2">
    <source>
        <dbReference type="EMBL" id="TDY56729.1"/>
    </source>
</evidence>
<feature type="transmembrane region" description="Helical" evidence="1">
    <location>
        <begin position="13"/>
        <end position="30"/>
    </location>
</feature>